<sequence length="72" mass="8146">MKNIGSGSVTFYAPDGSKLQIKGEVQLYAERVVVTEFIYFNGKPNGAREYNLPLAQTVVQWEPEVYEEIGFE</sequence>
<keyword evidence="2" id="KW-1185">Reference proteome</keyword>
<comment type="caution">
    <text evidence="1">The sequence shown here is derived from an EMBL/GenBank/DDBJ whole genome shotgun (WGS) entry which is preliminary data.</text>
</comment>
<evidence type="ECO:0000313" key="1">
    <source>
        <dbReference type="EMBL" id="MBM7590140.1"/>
    </source>
</evidence>
<evidence type="ECO:0000313" key="2">
    <source>
        <dbReference type="Proteomes" id="UP000717624"/>
    </source>
</evidence>
<dbReference type="AlphaFoldDB" id="A0A938Y2Q2"/>
<gene>
    <name evidence="1" type="ORF">JOD01_001741</name>
</gene>
<name>A0A938Y2Q2_9BACL</name>
<reference evidence="1" key="1">
    <citation type="submission" date="2021-01" db="EMBL/GenBank/DDBJ databases">
        <title>Genomic Encyclopedia of Type Strains, Phase IV (KMG-IV): sequencing the most valuable type-strain genomes for metagenomic binning, comparative biology and taxonomic classification.</title>
        <authorList>
            <person name="Goeker M."/>
        </authorList>
    </citation>
    <scope>NUCLEOTIDE SEQUENCE</scope>
    <source>
        <strain evidence="1">DSM 25523</strain>
    </source>
</reference>
<protein>
    <submittedName>
        <fullName evidence="1">Uncharacterized protein</fullName>
    </submittedName>
</protein>
<organism evidence="1 2">
    <name type="scientific">Brevibacillus fulvus</name>
    <dbReference type="NCBI Taxonomy" id="1125967"/>
    <lineage>
        <taxon>Bacteria</taxon>
        <taxon>Bacillati</taxon>
        <taxon>Bacillota</taxon>
        <taxon>Bacilli</taxon>
        <taxon>Bacillales</taxon>
        <taxon>Paenibacillaceae</taxon>
        <taxon>Brevibacillus</taxon>
    </lineage>
</organism>
<accession>A0A938Y2Q2</accession>
<dbReference type="Proteomes" id="UP000717624">
    <property type="component" value="Unassembled WGS sequence"/>
</dbReference>
<proteinExistence type="predicted"/>
<dbReference type="RefSeq" id="WP_204517830.1">
    <property type="nucleotide sequence ID" value="NZ_BAABIN010000007.1"/>
</dbReference>
<dbReference type="EMBL" id="JAFBEB010000004">
    <property type="protein sequence ID" value="MBM7590140.1"/>
    <property type="molecule type" value="Genomic_DNA"/>
</dbReference>